<dbReference type="Proteomes" id="UP000756530">
    <property type="component" value="Unassembled WGS sequence"/>
</dbReference>
<dbReference type="RefSeq" id="WP_218390816.1">
    <property type="nucleotide sequence ID" value="NZ_JAHUZE010000001.1"/>
</dbReference>
<reference evidence="1 2" key="1">
    <citation type="submission" date="2021-05" db="EMBL/GenBank/DDBJ databases">
        <title>Culturable bacteria isolated from Daya Bay.</title>
        <authorList>
            <person name="Zheng W."/>
            <person name="Yu S."/>
            <person name="Huang Y."/>
        </authorList>
    </citation>
    <scope>NUCLEOTIDE SEQUENCE [LARGE SCALE GENOMIC DNA]</scope>
    <source>
        <strain evidence="1 2">DP4N28-5</strain>
    </source>
</reference>
<accession>A0ABS6SYZ8</accession>
<dbReference type="EMBL" id="JAHUZE010000001">
    <property type="protein sequence ID" value="MBV7377955.1"/>
    <property type="molecule type" value="Genomic_DNA"/>
</dbReference>
<comment type="caution">
    <text evidence="1">The sequence shown here is derived from an EMBL/GenBank/DDBJ whole genome shotgun (WGS) entry which is preliminary data.</text>
</comment>
<sequence>MTAPVPPVVVFGYDRPAHLQRTLRCLAATDGARETPLYLFCDGPKAGTDPVRLDAVRYVASDPGWARSFAFVELFCAQANKGLASSIIDGVTTVLERHERVIVLEDDLLVSPDFLTYMNAALAAYADRPSVGSVTGFCPLPALPAHYAHGVMAVPRNCSHGWGTWRDRWDRVTWDTAISRRVWQDRNLRRRLNSAGDDRLSRLRRQALGEIDSWSIRFGAWQVAEGLDTIYPRDNRVLNLGFDGTGVHCGEGAPINDVLATDPTLPDFDLVAPDPAILRAFRKAYSGPYHRRIARKLRLAFVPDPT</sequence>
<proteinExistence type="predicted"/>
<evidence type="ECO:0008006" key="3">
    <source>
        <dbReference type="Google" id="ProtNLM"/>
    </source>
</evidence>
<gene>
    <name evidence="1" type="ORF">KJP28_03380</name>
</gene>
<name>A0ABS6SYZ8_9RHOB</name>
<organism evidence="1 2">
    <name type="scientific">Maritimibacter dapengensis</name>
    <dbReference type="NCBI Taxonomy" id="2836868"/>
    <lineage>
        <taxon>Bacteria</taxon>
        <taxon>Pseudomonadati</taxon>
        <taxon>Pseudomonadota</taxon>
        <taxon>Alphaproteobacteria</taxon>
        <taxon>Rhodobacterales</taxon>
        <taxon>Roseobacteraceae</taxon>
        <taxon>Maritimibacter</taxon>
    </lineage>
</organism>
<evidence type="ECO:0000313" key="2">
    <source>
        <dbReference type="Proteomes" id="UP000756530"/>
    </source>
</evidence>
<protein>
    <recommendedName>
        <fullName evidence="3">Glycosyl transferase family 2</fullName>
    </recommendedName>
</protein>
<evidence type="ECO:0000313" key="1">
    <source>
        <dbReference type="EMBL" id="MBV7377955.1"/>
    </source>
</evidence>
<keyword evidence="2" id="KW-1185">Reference proteome</keyword>